<sequence>FAEPVDTELIAGYLDLVAEPMDFATVQKKLDFGLYGTIAEFRADLQLIWDNCKEFNPPETVYYRAA</sequence>
<dbReference type="InterPro" id="IPR001487">
    <property type="entry name" value="Bromodomain"/>
</dbReference>
<keyword evidence="1 2" id="KW-0103">Bromodomain</keyword>
<feature type="non-terminal residue" evidence="4">
    <location>
        <position position="66"/>
    </location>
</feature>
<dbReference type="SUPFAM" id="SSF47370">
    <property type="entry name" value="Bromodomain"/>
    <property type="match status" value="1"/>
</dbReference>
<dbReference type="InterPro" id="IPR036427">
    <property type="entry name" value="Bromodomain-like_sf"/>
</dbReference>
<protein>
    <submittedName>
        <fullName evidence="4">Bromodomain-containing protein</fullName>
    </submittedName>
</protein>
<evidence type="ECO:0000256" key="1">
    <source>
        <dbReference type="ARBA" id="ARBA00023117"/>
    </source>
</evidence>
<comment type="caution">
    <text evidence="4">The sequence shown here is derived from an EMBL/GenBank/DDBJ whole genome shotgun (WGS) entry which is preliminary data.</text>
</comment>
<keyword evidence="5" id="KW-1185">Reference proteome</keyword>
<evidence type="ECO:0000313" key="5">
    <source>
        <dbReference type="Proteomes" id="UP000193411"/>
    </source>
</evidence>
<dbReference type="GO" id="GO:0006325">
    <property type="term" value="P:chromatin organization"/>
    <property type="evidence" value="ECO:0007669"/>
    <property type="project" value="UniProtKB-ARBA"/>
</dbReference>
<reference evidence="4 5" key="1">
    <citation type="submission" date="2016-07" db="EMBL/GenBank/DDBJ databases">
        <title>Pervasive Adenine N6-methylation of Active Genes in Fungi.</title>
        <authorList>
            <consortium name="DOE Joint Genome Institute"/>
            <person name="Mondo S.J."/>
            <person name="Dannebaum R.O."/>
            <person name="Kuo R.C."/>
            <person name="Labutti K."/>
            <person name="Haridas S."/>
            <person name="Kuo A."/>
            <person name="Salamov A."/>
            <person name="Ahrendt S.R."/>
            <person name="Lipzen A."/>
            <person name="Sullivan W."/>
            <person name="Andreopoulos W.B."/>
            <person name="Clum A."/>
            <person name="Lindquist E."/>
            <person name="Daum C."/>
            <person name="Ramamoorthy G.K."/>
            <person name="Gryganskyi A."/>
            <person name="Culley D."/>
            <person name="Magnuson J.K."/>
            <person name="James T.Y."/>
            <person name="O'Malley M.A."/>
            <person name="Stajich J.E."/>
            <person name="Spatafora J.W."/>
            <person name="Visel A."/>
            <person name="Grigoriev I.V."/>
        </authorList>
    </citation>
    <scope>NUCLEOTIDE SEQUENCE [LARGE SCALE GENOMIC DNA]</scope>
    <source>
        <strain evidence="4 5">PL171</strain>
    </source>
</reference>
<dbReference type="EMBL" id="MCFL01000008">
    <property type="protein sequence ID" value="ORZ38609.1"/>
    <property type="molecule type" value="Genomic_DNA"/>
</dbReference>
<dbReference type="Gene3D" id="1.20.920.10">
    <property type="entry name" value="Bromodomain-like"/>
    <property type="match status" value="1"/>
</dbReference>
<dbReference type="Pfam" id="PF00439">
    <property type="entry name" value="Bromodomain"/>
    <property type="match status" value="1"/>
</dbReference>
<dbReference type="OrthoDB" id="21449at2759"/>
<dbReference type="PANTHER" id="PTHR22881">
    <property type="entry name" value="BROMODOMAIN CONTAINING PROTEIN"/>
    <property type="match status" value="1"/>
</dbReference>
<dbReference type="InterPro" id="IPR051831">
    <property type="entry name" value="Bromodomain_contain_prot"/>
</dbReference>
<accession>A0A1Y2HVR3</accession>
<dbReference type="PROSITE" id="PS50014">
    <property type="entry name" value="BROMODOMAIN_2"/>
    <property type="match status" value="1"/>
</dbReference>
<dbReference type="PANTHER" id="PTHR22881:SF27">
    <property type="entry name" value="BROMODOMAIN CONTAINING 7_9"/>
    <property type="match status" value="1"/>
</dbReference>
<dbReference type="Proteomes" id="UP000193411">
    <property type="component" value="Unassembled WGS sequence"/>
</dbReference>
<dbReference type="PRINTS" id="PR00503">
    <property type="entry name" value="BROMODOMAIN"/>
</dbReference>
<name>A0A1Y2HVR3_9FUNG</name>
<dbReference type="AlphaFoldDB" id="A0A1Y2HVR3"/>
<feature type="non-terminal residue" evidence="4">
    <location>
        <position position="1"/>
    </location>
</feature>
<evidence type="ECO:0000259" key="3">
    <source>
        <dbReference type="PROSITE" id="PS50014"/>
    </source>
</evidence>
<evidence type="ECO:0000313" key="4">
    <source>
        <dbReference type="EMBL" id="ORZ38609.1"/>
    </source>
</evidence>
<feature type="domain" description="Bromo" evidence="3">
    <location>
        <begin position="1"/>
        <end position="63"/>
    </location>
</feature>
<dbReference type="STRING" id="765915.A0A1Y2HVR3"/>
<gene>
    <name evidence="4" type="ORF">BCR44DRAFT_101050</name>
</gene>
<organism evidence="4 5">
    <name type="scientific">Catenaria anguillulae PL171</name>
    <dbReference type="NCBI Taxonomy" id="765915"/>
    <lineage>
        <taxon>Eukaryota</taxon>
        <taxon>Fungi</taxon>
        <taxon>Fungi incertae sedis</taxon>
        <taxon>Blastocladiomycota</taxon>
        <taxon>Blastocladiomycetes</taxon>
        <taxon>Blastocladiales</taxon>
        <taxon>Catenariaceae</taxon>
        <taxon>Catenaria</taxon>
    </lineage>
</organism>
<dbReference type="SMART" id="SM00297">
    <property type="entry name" value="BROMO"/>
    <property type="match status" value="1"/>
</dbReference>
<proteinExistence type="predicted"/>
<evidence type="ECO:0000256" key="2">
    <source>
        <dbReference type="PROSITE-ProRule" id="PRU00035"/>
    </source>
</evidence>